<dbReference type="RefSeq" id="XP_012768070.1">
    <property type="nucleotide sequence ID" value="XM_012912616.1"/>
</dbReference>
<organism evidence="1 2">
    <name type="scientific">Babesia bigemina</name>
    <dbReference type="NCBI Taxonomy" id="5866"/>
    <lineage>
        <taxon>Eukaryota</taxon>
        <taxon>Sar</taxon>
        <taxon>Alveolata</taxon>
        <taxon>Apicomplexa</taxon>
        <taxon>Aconoidasida</taxon>
        <taxon>Piroplasmida</taxon>
        <taxon>Babesiidae</taxon>
        <taxon>Babesia</taxon>
    </lineage>
</organism>
<dbReference type="GeneID" id="24564425"/>
<protein>
    <submittedName>
        <fullName evidence="1">Uncharacterized protein</fullName>
    </submittedName>
</protein>
<dbReference type="EMBL" id="LK391708">
    <property type="protein sequence ID" value="CDR95884.1"/>
    <property type="molecule type" value="Genomic_DNA"/>
</dbReference>
<proteinExistence type="predicted"/>
<keyword evidence="2" id="KW-1185">Reference proteome</keyword>
<name>A0A061DAG8_BABBI</name>
<evidence type="ECO:0000313" key="2">
    <source>
        <dbReference type="Proteomes" id="UP000033188"/>
    </source>
</evidence>
<dbReference type="Proteomes" id="UP000033188">
    <property type="component" value="Chromosome 2"/>
</dbReference>
<reference evidence="2" key="1">
    <citation type="submission" date="2014-06" db="EMBL/GenBank/DDBJ databases">
        <authorList>
            <person name="Aslett M."/>
            <person name="De Silva N."/>
        </authorList>
    </citation>
    <scope>NUCLEOTIDE SEQUENCE [LARGE SCALE GENOMIC DNA]</scope>
    <source>
        <strain evidence="2">Bond</strain>
    </source>
</reference>
<evidence type="ECO:0000313" key="1">
    <source>
        <dbReference type="EMBL" id="CDR95884.1"/>
    </source>
</evidence>
<dbReference type="VEuPathDB" id="PiroplasmaDB:BBBOND_0210370"/>
<dbReference type="OMA" id="WINPSAF"/>
<gene>
    <name evidence="1" type="ORF">BBBOND_0210370</name>
</gene>
<accession>A0A061DAG8</accession>
<dbReference type="AlphaFoldDB" id="A0A061DAG8"/>
<sequence length="236" mass="25699">MSLLPRIQRFYPSKMPQTPKKGPTPNATWDLLAYESCLTCAEGGQIDKDATAIRMHVPANVWGGLDVHTQKRYLSKRKLTTAISDVEVTSFINCGGIVSAVEIVGPFSFDESGDYSVFTVASCSCLVDPDEGPLDYLVFHEMVVKRVSDEGSGGSAHCVVDLHKPRLAKVSPLTGRSCIGVQWINGGNFTTVNEKTDGDQLFLALLMKDGSIELCKFDLGCSVTYNEVVSDEKEIP</sequence>
<dbReference type="KEGG" id="bbig:BBBOND_0210370"/>